<dbReference type="InterPro" id="IPR004332">
    <property type="entry name" value="Transposase_MuDR"/>
</dbReference>
<proteinExistence type="predicted"/>
<name>A0ABM0WPR2_CAMSA</name>
<dbReference type="PANTHER" id="PTHR31973">
    <property type="entry name" value="POLYPROTEIN, PUTATIVE-RELATED"/>
    <property type="match status" value="1"/>
</dbReference>
<dbReference type="Pfam" id="PF10551">
    <property type="entry name" value="MULE"/>
    <property type="match status" value="1"/>
</dbReference>
<protein>
    <submittedName>
        <fullName evidence="4">Uncharacterized protein LOC104753827</fullName>
    </submittedName>
</protein>
<feature type="domain" description="MULE transposase" evidence="2">
    <location>
        <begin position="220"/>
        <end position="314"/>
    </location>
</feature>
<sequence length="352" mass="40656">MENEVFEDREHVDNRIDNEEDNVVDGRHEYVELPCSGETIQQCQKVLEWKDGTGIEIGQEFVSKEAVQDVVNRAANKYCFATKTGKSDPSRITLRCRQFLEGCQWYLRAGKGKNSDCFKVKVYRRMHTCDRSDLSTTDCKKTGTPRLIASVLHEDYPAQLDTPAPKNIMGIARGILGMHCSYSTTWRGKKQHVSDVRGSPEKSTRICTLICTCFKVMRKVIIMDATFFKSIYDGMLVFATAQDPNHHNYIIAFGVIDKEKDTSWSWFLRKLKTVVPDEPGLVFMSDIYQSIIKYVAQVFPNAKHGFCIWHMSQNGRGRVKNEKDEAATKFRELAHVYTDHEFRTEYEKFKRR</sequence>
<keyword evidence="3" id="KW-1185">Reference proteome</keyword>
<reference evidence="4" key="2">
    <citation type="submission" date="2025-08" db="UniProtKB">
        <authorList>
            <consortium name="RefSeq"/>
        </authorList>
    </citation>
    <scope>IDENTIFICATION</scope>
    <source>
        <tissue evidence="4">Leaf</tissue>
    </source>
</reference>
<dbReference type="Proteomes" id="UP000694864">
    <property type="component" value="Chromosome 16"/>
</dbReference>
<accession>A0ABM0WPR2</accession>
<feature type="domain" description="Transposase MuDR plant" evidence="1">
    <location>
        <begin position="56"/>
        <end position="119"/>
    </location>
</feature>
<gene>
    <name evidence="4" type="primary">LOC104753827</name>
</gene>
<dbReference type="GeneID" id="104753827"/>
<evidence type="ECO:0000259" key="2">
    <source>
        <dbReference type="Pfam" id="PF10551"/>
    </source>
</evidence>
<dbReference type="RefSeq" id="XP_010474324.1">
    <property type="nucleotide sequence ID" value="XM_010476022.1"/>
</dbReference>
<evidence type="ECO:0000259" key="1">
    <source>
        <dbReference type="Pfam" id="PF03108"/>
    </source>
</evidence>
<dbReference type="Pfam" id="PF03108">
    <property type="entry name" value="DBD_Tnp_Mut"/>
    <property type="match status" value="1"/>
</dbReference>
<dbReference type="InterPro" id="IPR018289">
    <property type="entry name" value="MULE_transposase_dom"/>
</dbReference>
<evidence type="ECO:0000313" key="4">
    <source>
        <dbReference type="RefSeq" id="XP_010474324.1"/>
    </source>
</evidence>
<evidence type="ECO:0000313" key="3">
    <source>
        <dbReference type="Proteomes" id="UP000694864"/>
    </source>
</evidence>
<organism evidence="3 4">
    <name type="scientific">Camelina sativa</name>
    <name type="common">False flax</name>
    <name type="synonym">Myagrum sativum</name>
    <dbReference type="NCBI Taxonomy" id="90675"/>
    <lineage>
        <taxon>Eukaryota</taxon>
        <taxon>Viridiplantae</taxon>
        <taxon>Streptophyta</taxon>
        <taxon>Embryophyta</taxon>
        <taxon>Tracheophyta</taxon>
        <taxon>Spermatophyta</taxon>
        <taxon>Magnoliopsida</taxon>
        <taxon>eudicotyledons</taxon>
        <taxon>Gunneridae</taxon>
        <taxon>Pentapetalae</taxon>
        <taxon>rosids</taxon>
        <taxon>malvids</taxon>
        <taxon>Brassicales</taxon>
        <taxon>Brassicaceae</taxon>
        <taxon>Camelineae</taxon>
        <taxon>Camelina</taxon>
    </lineage>
</organism>
<reference evidence="3" key="1">
    <citation type="journal article" date="2014" name="Nat. Commun.">
        <title>The emerging biofuel crop Camelina sativa retains a highly undifferentiated hexaploid genome structure.</title>
        <authorList>
            <person name="Kagale S."/>
            <person name="Koh C."/>
            <person name="Nixon J."/>
            <person name="Bollina V."/>
            <person name="Clarke W.E."/>
            <person name="Tuteja R."/>
            <person name="Spillane C."/>
            <person name="Robinson S.J."/>
            <person name="Links M.G."/>
            <person name="Clarke C."/>
            <person name="Higgins E.E."/>
            <person name="Huebert T."/>
            <person name="Sharpe A.G."/>
            <person name="Parkin I.A."/>
        </authorList>
    </citation>
    <scope>NUCLEOTIDE SEQUENCE [LARGE SCALE GENOMIC DNA]</scope>
    <source>
        <strain evidence="3">cv. DH55</strain>
    </source>
</reference>
<dbReference type="PANTHER" id="PTHR31973:SF187">
    <property type="entry name" value="MUTATOR TRANSPOSASE MUDRA PROTEIN"/>
    <property type="match status" value="1"/>
</dbReference>